<proteinExistence type="predicted"/>
<comment type="caution">
    <text evidence="2">The sequence shown here is derived from an EMBL/GenBank/DDBJ whole genome shotgun (WGS) entry which is preliminary data.</text>
</comment>
<dbReference type="RefSeq" id="WP_203806810.1">
    <property type="nucleotide sequence ID" value="NZ_BAAAQE010000094.1"/>
</dbReference>
<protein>
    <recommendedName>
        <fullName evidence="4">Ricin B lectin domain-containing protein</fullName>
    </recommendedName>
</protein>
<accession>A0ABQ3XNL5</accession>
<feature type="signal peptide" evidence="1">
    <location>
        <begin position="1"/>
        <end position="19"/>
    </location>
</feature>
<organism evidence="2 3">
    <name type="scientific">Actinoplanes couchii</name>
    <dbReference type="NCBI Taxonomy" id="403638"/>
    <lineage>
        <taxon>Bacteria</taxon>
        <taxon>Bacillati</taxon>
        <taxon>Actinomycetota</taxon>
        <taxon>Actinomycetes</taxon>
        <taxon>Micromonosporales</taxon>
        <taxon>Micromonosporaceae</taxon>
        <taxon>Actinoplanes</taxon>
    </lineage>
</organism>
<keyword evidence="1" id="KW-0732">Signal</keyword>
<gene>
    <name evidence="2" type="ORF">Aco03nite_085070</name>
</gene>
<evidence type="ECO:0000313" key="3">
    <source>
        <dbReference type="Proteomes" id="UP000612282"/>
    </source>
</evidence>
<evidence type="ECO:0000256" key="1">
    <source>
        <dbReference type="SAM" id="SignalP"/>
    </source>
</evidence>
<reference evidence="2 3" key="1">
    <citation type="submission" date="2021-01" db="EMBL/GenBank/DDBJ databases">
        <title>Whole genome shotgun sequence of Actinoplanes couchii NBRC 106145.</title>
        <authorList>
            <person name="Komaki H."/>
            <person name="Tamura T."/>
        </authorList>
    </citation>
    <scope>NUCLEOTIDE SEQUENCE [LARGE SCALE GENOMIC DNA]</scope>
    <source>
        <strain evidence="2 3">NBRC 106145</strain>
    </source>
</reference>
<keyword evidence="3" id="KW-1185">Reference proteome</keyword>
<dbReference type="PROSITE" id="PS50231">
    <property type="entry name" value="RICIN_B_LECTIN"/>
    <property type="match status" value="1"/>
</dbReference>
<evidence type="ECO:0008006" key="4">
    <source>
        <dbReference type="Google" id="ProtNLM"/>
    </source>
</evidence>
<name>A0ABQ3XNL5_9ACTN</name>
<feature type="chain" id="PRO_5046652627" description="Ricin B lectin domain-containing protein" evidence="1">
    <location>
        <begin position="20"/>
        <end position="211"/>
    </location>
</feature>
<sequence>MRRLASALVTLALTTVATAVALIAGSPANAIPVGGWYMLVNDYYDGTSGYDGGVMWCLSTNSETSPSGAGTHQLYLATCDADVPGQWWRFDGSGDTTIESWRKYSGYPYDVSGNTSPVPGGDQNTFGAFSARSSSAKGHGWVVYTVRGGATNRYMFENGLSGQGLSVSHNVKYTASTWRVYTSRIPSPAAPVEQQVWRFFQPVAYPPAYSA</sequence>
<evidence type="ECO:0000313" key="2">
    <source>
        <dbReference type="EMBL" id="GID60103.1"/>
    </source>
</evidence>
<dbReference type="Proteomes" id="UP000612282">
    <property type="component" value="Unassembled WGS sequence"/>
</dbReference>
<dbReference type="EMBL" id="BOMG01000104">
    <property type="protein sequence ID" value="GID60103.1"/>
    <property type="molecule type" value="Genomic_DNA"/>
</dbReference>